<dbReference type="InterPro" id="IPR001296">
    <property type="entry name" value="Glyco_trans_1"/>
</dbReference>
<dbReference type="AlphaFoldDB" id="A0A953LCW1"/>
<dbReference type="SUPFAM" id="SSF53756">
    <property type="entry name" value="UDP-Glycosyltransferase/glycogen phosphorylase"/>
    <property type="match status" value="1"/>
</dbReference>
<dbReference type="RefSeq" id="WP_222581457.1">
    <property type="nucleotide sequence ID" value="NZ_JAHVHU010000019.1"/>
</dbReference>
<feature type="domain" description="Glycosyltransferase subfamily 4-like N-terminal" evidence="2">
    <location>
        <begin position="14"/>
        <end position="162"/>
    </location>
</feature>
<keyword evidence="3" id="KW-0328">Glycosyltransferase</keyword>
<dbReference type="InterPro" id="IPR028098">
    <property type="entry name" value="Glyco_trans_4-like_N"/>
</dbReference>
<comment type="caution">
    <text evidence="3">The sequence shown here is derived from an EMBL/GenBank/DDBJ whole genome shotgun (WGS) entry which is preliminary data.</text>
</comment>
<evidence type="ECO:0000259" key="1">
    <source>
        <dbReference type="Pfam" id="PF00534"/>
    </source>
</evidence>
<dbReference type="EC" id="2.4.-.-" evidence="3"/>
<accession>A0A953LCW1</accession>
<gene>
    <name evidence="3" type="ORF">KUV50_17340</name>
</gene>
<evidence type="ECO:0000313" key="4">
    <source>
        <dbReference type="Proteomes" id="UP000753961"/>
    </source>
</evidence>
<feature type="domain" description="Glycosyl transferase family 1" evidence="1">
    <location>
        <begin position="184"/>
        <end position="341"/>
    </location>
</feature>
<dbReference type="Pfam" id="PF13439">
    <property type="entry name" value="Glyco_transf_4"/>
    <property type="match status" value="1"/>
</dbReference>
<dbReference type="GO" id="GO:0016757">
    <property type="term" value="F:glycosyltransferase activity"/>
    <property type="evidence" value="ECO:0007669"/>
    <property type="project" value="UniProtKB-KW"/>
</dbReference>
<reference evidence="3" key="1">
    <citation type="submission" date="2021-06" db="EMBL/GenBank/DDBJ databases">
        <title>44 bacteria genomes isolated from Dapeng, Shenzhen.</title>
        <authorList>
            <person name="Zheng W."/>
            <person name="Yu S."/>
            <person name="Huang Y."/>
        </authorList>
    </citation>
    <scope>NUCLEOTIDE SEQUENCE</scope>
    <source>
        <strain evidence="3">DP5N28-2</strain>
    </source>
</reference>
<evidence type="ECO:0000313" key="3">
    <source>
        <dbReference type="EMBL" id="MBY5959921.1"/>
    </source>
</evidence>
<keyword evidence="4" id="KW-1185">Reference proteome</keyword>
<organism evidence="3 4">
    <name type="scientific">Membranihabitans marinus</name>
    <dbReference type="NCBI Taxonomy" id="1227546"/>
    <lineage>
        <taxon>Bacteria</taxon>
        <taxon>Pseudomonadati</taxon>
        <taxon>Bacteroidota</taxon>
        <taxon>Saprospiria</taxon>
        <taxon>Saprospirales</taxon>
        <taxon>Saprospiraceae</taxon>
        <taxon>Membranihabitans</taxon>
    </lineage>
</organism>
<dbReference type="Gene3D" id="3.40.50.2000">
    <property type="entry name" value="Glycogen Phosphorylase B"/>
    <property type="match status" value="2"/>
</dbReference>
<protein>
    <submittedName>
        <fullName evidence="3">Glycosyltransferase</fullName>
        <ecNumber evidence="3">2.4.-.-</ecNumber>
    </submittedName>
</protein>
<sequence>MRIIIIGPAYPYRGGIADTNESLCQSLNENGHDASIITFTVQYPDFLFPGKSQYNTEPNTYPYDIDRMIHALNPVNWFQVARRINTMKPDLVIVRYWMPYFAPALGTIVRRLDKSIQTIAMCDNVIPHEKRPGDRALTTYFTGSFDGFITLSKTTLRELDEFTNKPKTSYPHPINKNLGEIISQNEARDHLDLDENTHYMLFFGLVRDYKGLDLTLQALSKPVVKNLNIHLLVVGEFYEPREKYDTIIDELGIGDQVTIIDHFIPTSEIKYYFSAADLIIQTYKTASQSGVSQIAYHFECPILVTDVGGLGEVVLHQKTGYVTEKDPEDIAHCIADYFENNRRKPFSLTMQQEKPKYSWKVFSEKIIDLYHQLQKTEGPD</sequence>
<name>A0A953LCW1_9BACT</name>
<dbReference type="EMBL" id="JAHVHU010000019">
    <property type="protein sequence ID" value="MBY5959921.1"/>
    <property type="molecule type" value="Genomic_DNA"/>
</dbReference>
<dbReference type="Proteomes" id="UP000753961">
    <property type="component" value="Unassembled WGS sequence"/>
</dbReference>
<dbReference type="Pfam" id="PF00534">
    <property type="entry name" value="Glycos_transf_1"/>
    <property type="match status" value="1"/>
</dbReference>
<keyword evidence="3" id="KW-0808">Transferase</keyword>
<evidence type="ECO:0000259" key="2">
    <source>
        <dbReference type="Pfam" id="PF13439"/>
    </source>
</evidence>
<proteinExistence type="predicted"/>
<dbReference type="PANTHER" id="PTHR12526">
    <property type="entry name" value="GLYCOSYLTRANSFERASE"/>
    <property type="match status" value="1"/>
</dbReference>